<dbReference type="SUPFAM" id="SSF52266">
    <property type="entry name" value="SGNH hydrolase"/>
    <property type="match status" value="1"/>
</dbReference>
<proteinExistence type="predicted"/>
<evidence type="ECO:0000313" key="2">
    <source>
        <dbReference type="EMBL" id="XDI05584.1"/>
    </source>
</evidence>
<dbReference type="AlphaFoldDB" id="A0AB39BGL2"/>
<feature type="domain" description="SGNH hydrolase-type esterase" evidence="1">
    <location>
        <begin position="271"/>
        <end position="427"/>
    </location>
</feature>
<evidence type="ECO:0000259" key="1">
    <source>
        <dbReference type="Pfam" id="PF13472"/>
    </source>
</evidence>
<dbReference type="CDD" id="cd00229">
    <property type="entry name" value="SGNH_hydrolase"/>
    <property type="match status" value="1"/>
</dbReference>
<dbReference type="InterPro" id="IPR013830">
    <property type="entry name" value="SGNH_hydro"/>
</dbReference>
<keyword evidence="2" id="KW-0378">Hydrolase</keyword>
<sequence>MSRPRRDRTRLLLIVTSVAAVVSLVVAAFALGSLNAAAPTIAPARVQEAGAARADAAGRVEAKQVGAPARVADYSFGHTLNRVETGGGAEFEASMRLPFELAVDATAFRVHVRNWQFNTEQSIDSPVTLTGVYVGEHRIDGPDGQTGEFGTAPVEVGGTANLAREGFVSGWIDPGTQLVAAHTPYLLSIGFTAPAGATLATNPGLSWLATGVGASTDAAAIGTPRAERSADLSYFDVWIEYEFAGDAPVLLSIGHSLNAPGTLSPAEHPTRGEQTAWPQQWAISNDAVAVSLAAPGSLSSLFAGGSELWQQYGDDLEPDIVTVWAASNDIARGRQLADIQNDWGAVVTRVRTLWPDATVYAMTEPPRALSGAEESTRLAWNAWLSTLPYGIDRVVDADFLLRDPQQPDRLRSDVDADGIHFTARGHSLIAAQIPAPRHAR</sequence>
<dbReference type="EMBL" id="CP162511">
    <property type="protein sequence ID" value="XDI05584.1"/>
    <property type="molecule type" value="Genomic_DNA"/>
</dbReference>
<dbReference type="Gene3D" id="3.40.50.1110">
    <property type="entry name" value="SGNH hydrolase"/>
    <property type="match status" value="1"/>
</dbReference>
<reference evidence="2" key="1">
    <citation type="submission" date="2024-05" db="EMBL/GenBank/DDBJ databases">
        <title>Herbiconiux sp. A18JL235.</title>
        <authorList>
            <person name="Zhang G."/>
        </authorList>
    </citation>
    <scope>NUCLEOTIDE SEQUENCE</scope>
    <source>
        <strain evidence="2">A18JL235</strain>
    </source>
</reference>
<dbReference type="GO" id="GO:0016787">
    <property type="term" value="F:hydrolase activity"/>
    <property type="evidence" value="ECO:0007669"/>
    <property type="project" value="UniProtKB-KW"/>
</dbReference>
<dbReference type="RefSeq" id="WP_368497966.1">
    <property type="nucleotide sequence ID" value="NZ_CP162511.1"/>
</dbReference>
<dbReference type="InterPro" id="IPR036514">
    <property type="entry name" value="SGNH_hydro_sf"/>
</dbReference>
<accession>A0AB39BGL2</accession>
<organism evidence="2">
    <name type="scientific">Herbiconiux sp. A18JL235</name>
    <dbReference type="NCBI Taxonomy" id="3152363"/>
    <lineage>
        <taxon>Bacteria</taxon>
        <taxon>Bacillati</taxon>
        <taxon>Actinomycetota</taxon>
        <taxon>Actinomycetes</taxon>
        <taxon>Micrococcales</taxon>
        <taxon>Microbacteriaceae</taxon>
        <taxon>Herbiconiux</taxon>
    </lineage>
</organism>
<dbReference type="Pfam" id="PF13472">
    <property type="entry name" value="Lipase_GDSL_2"/>
    <property type="match status" value="1"/>
</dbReference>
<protein>
    <submittedName>
        <fullName evidence="2">SGNH/GDSL hydrolase family protein</fullName>
    </submittedName>
</protein>
<name>A0AB39BGL2_9MICO</name>
<gene>
    <name evidence="2" type="ORF">ABFY20_00410</name>
</gene>